<dbReference type="GO" id="GO:0006351">
    <property type="term" value="P:DNA-templated transcription"/>
    <property type="evidence" value="ECO:0007669"/>
    <property type="project" value="InterPro"/>
</dbReference>
<dbReference type="Gene3D" id="3.30.160.60">
    <property type="entry name" value="Classic Zinc Finger"/>
    <property type="match status" value="2"/>
</dbReference>
<dbReference type="SUPFAM" id="SSF57667">
    <property type="entry name" value="beta-beta-alpha zinc fingers"/>
    <property type="match status" value="1"/>
</dbReference>
<comment type="caution">
    <text evidence="10">The sequence shown here is derived from an EMBL/GenBank/DDBJ whole genome shotgun (WGS) entry which is preliminary data.</text>
</comment>
<dbReference type="GO" id="GO:0000978">
    <property type="term" value="F:RNA polymerase II cis-regulatory region sequence-specific DNA binding"/>
    <property type="evidence" value="ECO:0007669"/>
    <property type="project" value="InterPro"/>
</dbReference>
<sequence>MPPTNTLDNIIVRPKRFQCPRCQRRFARLEHLQRHERTHTRERPFPCKRCESRFTRSDLLIRHMRLSHGTPGEVLHLNQGLGELSSSGRGREPSLPGTSTLPSQEPIEDEGPGTTAAPHPVFACASPKGVATDVMRVLTGTGGETHPAPVLHSPSDPTVLQTAALWSLDALAQPSLPQMTTPPLHLNSEETLGDFAEYLETDVLTSYRVPSPGSAAQLDLAFTLGHFMDPGDIPFIPQAEFSYGQSPPRKADSLSQFCSRLPSAQAANDPTPERILAASSNGSESHGKIFDVTSEARERIIRKTSEFITVVPRFQLPSRLSLARYLRGYVEGFHVHLPFLHVQSMSIQTCSVELLLAMAAVGAQYCFESDKGLSLFHAARSIANERIRRRDAGLATSTQNSSVSTSSASLTGSTDNSPTTINGALGIPHRTKGSASGDPSHELIQTAQALLILMAMATWGKHGELLREALAIQSILASIIRDDGLRMQPPTEPGAGEWEAEMMYESVLRTKYIVFCFFNLHCIFYDIPPLILSSELQMRLPCSTAEFRAGTAAAWQEAKVAAGETSRFQDATRRLFSRHGYGGDTVTQHSSLANYVLIHAIIQHIFFVRQTARCRVDLQDSGPAEDDTAALKSALRNWQLSWEYSPESSLDPASSFGPVAFNSTALLRLAYVRLSMDTGPCRTLGTRDPLQIAHALRDIPALPWSNELNAALLHSAHALSIPIKIGIQLVARTQTFLWSIQHSLSSLECALLLSKWLEAVVISQNASPNDVPTTDERRTLALVMEMLNETEFAVPEGVSLGVSDTARYLNIGMLKVWATVFKGSQTWAIVDVIGSALDLYANMLQGAN</sequence>
<feature type="compositionally biased region" description="Low complexity" evidence="8">
    <location>
        <begin position="396"/>
        <end position="414"/>
    </location>
</feature>
<evidence type="ECO:0000256" key="2">
    <source>
        <dbReference type="ARBA" id="ARBA00022723"/>
    </source>
</evidence>
<keyword evidence="4 7" id="KW-0863">Zinc-finger</keyword>
<dbReference type="GO" id="GO:0005634">
    <property type="term" value="C:nucleus"/>
    <property type="evidence" value="ECO:0007669"/>
    <property type="project" value="UniProtKB-SubCell"/>
</dbReference>
<dbReference type="AlphaFoldDB" id="A0AAN6SQZ7"/>
<dbReference type="PROSITE" id="PS50157">
    <property type="entry name" value="ZINC_FINGER_C2H2_2"/>
    <property type="match status" value="2"/>
</dbReference>
<keyword evidence="11" id="KW-1185">Reference proteome</keyword>
<accession>A0AAN6SQZ7</accession>
<dbReference type="PANTHER" id="PTHR40626:SF10">
    <property type="entry name" value="C2H2-TYPE DOMAIN-CONTAINING PROTEIN"/>
    <property type="match status" value="1"/>
</dbReference>
<reference evidence="11" key="1">
    <citation type="journal article" date="2023" name="Mol. Phylogenet. Evol.">
        <title>Genome-scale phylogeny and comparative genomics of the fungal order Sordariales.</title>
        <authorList>
            <person name="Hensen N."/>
            <person name="Bonometti L."/>
            <person name="Westerberg I."/>
            <person name="Brannstrom I.O."/>
            <person name="Guillou S."/>
            <person name="Cros-Aarteil S."/>
            <person name="Calhoun S."/>
            <person name="Haridas S."/>
            <person name="Kuo A."/>
            <person name="Mondo S."/>
            <person name="Pangilinan J."/>
            <person name="Riley R."/>
            <person name="LaButti K."/>
            <person name="Andreopoulos B."/>
            <person name="Lipzen A."/>
            <person name="Chen C."/>
            <person name="Yan M."/>
            <person name="Daum C."/>
            <person name="Ng V."/>
            <person name="Clum A."/>
            <person name="Steindorff A."/>
            <person name="Ohm R.A."/>
            <person name="Martin F."/>
            <person name="Silar P."/>
            <person name="Natvig D.O."/>
            <person name="Lalanne C."/>
            <person name="Gautier V."/>
            <person name="Ament-Velasquez S.L."/>
            <person name="Kruys A."/>
            <person name="Hutchinson M.I."/>
            <person name="Powell A.J."/>
            <person name="Barry K."/>
            <person name="Miller A.N."/>
            <person name="Grigoriev I.V."/>
            <person name="Debuchy R."/>
            <person name="Gladieux P."/>
            <person name="Hiltunen Thoren M."/>
            <person name="Johannesson H."/>
        </authorList>
    </citation>
    <scope>NUCLEOTIDE SEQUENCE [LARGE SCALE GENOMIC DNA]</scope>
    <source>
        <strain evidence="11">CBS 284.82</strain>
    </source>
</reference>
<dbReference type="PROSITE" id="PS00028">
    <property type="entry name" value="ZINC_FINGER_C2H2_1"/>
    <property type="match status" value="2"/>
</dbReference>
<dbReference type="Pfam" id="PF00096">
    <property type="entry name" value="zf-C2H2"/>
    <property type="match status" value="2"/>
</dbReference>
<feature type="domain" description="C2H2-type" evidence="9">
    <location>
        <begin position="45"/>
        <end position="68"/>
    </location>
</feature>
<feature type="region of interest" description="Disordered" evidence="8">
    <location>
        <begin position="81"/>
        <end position="116"/>
    </location>
</feature>
<evidence type="ECO:0000256" key="1">
    <source>
        <dbReference type="ARBA" id="ARBA00004123"/>
    </source>
</evidence>
<dbReference type="InterPro" id="IPR036236">
    <property type="entry name" value="Znf_C2H2_sf"/>
</dbReference>
<keyword evidence="5" id="KW-0862">Zinc</keyword>
<organism evidence="10 11">
    <name type="scientific">Parachaetomium inaequale</name>
    <dbReference type="NCBI Taxonomy" id="2588326"/>
    <lineage>
        <taxon>Eukaryota</taxon>
        <taxon>Fungi</taxon>
        <taxon>Dikarya</taxon>
        <taxon>Ascomycota</taxon>
        <taxon>Pezizomycotina</taxon>
        <taxon>Sordariomycetes</taxon>
        <taxon>Sordariomycetidae</taxon>
        <taxon>Sordariales</taxon>
        <taxon>Chaetomiaceae</taxon>
        <taxon>Parachaetomium</taxon>
    </lineage>
</organism>
<dbReference type="FunFam" id="3.30.160.60:FF:000100">
    <property type="entry name" value="Zinc finger 45-like"/>
    <property type="match status" value="1"/>
</dbReference>
<feature type="region of interest" description="Disordered" evidence="8">
    <location>
        <begin position="393"/>
        <end position="439"/>
    </location>
</feature>
<gene>
    <name evidence="10" type="ORF">C8A01DRAFT_17088</name>
</gene>
<keyword evidence="6" id="KW-0539">Nucleus</keyword>
<feature type="domain" description="C2H2-type" evidence="9">
    <location>
        <begin position="17"/>
        <end position="44"/>
    </location>
</feature>
<evidence type="ECO:0000259" key="9">
    <source>
        <dbReference type="PROSITE" id="PS50157"/>
    </source>
</evidence>
<dbReference type="EMBL" id="MU854417">
    <property type="protein sequence ID" value="KAK4038858.1"/>
    <property type="molecule type" value="Genomic_DNA"/>
</dbReference>
<feature type="compositionally biased region" description="Low complexity" evidence="8">
    <location>
        <begin position="81"/>
        <end position="97"/>
    </location>
</feature>
<dbReference type="GO" id="GO:0000785">
    <property type="term" value="C:chromatin"/>
    <property type="evidence" value="ECO:0007669"/>
    <property type="project" value="TreeGrafter"/>
</dbReference>
<protein>
    <recommendedName>
        <fullName evidence="9">C2H2-type domain-containing protein</fullName>
    </recommendedName>
</protein>
<dbReference type="InterPro" id="IPR013087">
    <property type="entry name" value="Znf_C2H2_type"/>
</dbReference>
<proteinExistence type="predicted"/>
<dbReference type="InterPro" id="IPR051059">
    <property type="entry name" value="VerF-like"/>
</dbReference>
<dbReference type="PANTHER" id="PTHR40626">
    <property type="entry name" value="MIP31509P"/>
    <property type="match status" value="1"/>
</dbReference>
<evidence type="ECO:0000313" key="11">
    <source>
        <dbReference type="Proteomes" id="UP001303115"/>
    </source>
</evidence>
<keyword evidence="2" id="KW-0479">Metal-binding</keyword>
<evidence type="ECO:0000256" key="5">
    <source>
        <dbReference type="ARBA" id="ARBA00022833"/>
    </source>
</evidence>
<keyword evidence="3" id="KW-0677">Repeat</keyword>
<evidence type="ECO:0000256" key="3">
    <source>
        <dbReference type="ARBA" id="ARBA00022737"/>
    </source>
</evidence>
<dbReference type="GO" id="GO:0008270">
    <property type="term" value="F:zinc ion binding"/>
    <property type="evidence" value="ECO:0007669"/>
    <property type="project" value="UniProtKB-KW"/>
</dbReference>
<name>A0AAN6SQZ7_9PEZI</name>
<dbReference type="SMART" id="SM00355">
    <property type="entry name" value="ZnF_C2H2"/>
    <property type="match status" value="2"/>
</dbReference>
<evidence type="ECO:0000256" key="8">
    <source>
        <dbReference type="SAM" id="MobiDB-lite"/>
    </source>
</evidence>
<dbReference type="Proteomes" id="UP001303115">
    <property type="component" value="Unassembled WGS sequence"/>
</dbReference>
<dbReference type="InterPro" id="IPR007219">
    <property type="entry name" value="XnlR_reg_dom"/>
</dbReference>
<dbReference type="GO" id="GO:0000981">
    <property type="term" value="F:DNA-binding transcription factor activity, RNA polymerase II-specific"/>
    <property type="evidence" value="ECO:0007669"/>
    <property type="project" value="InterPro"/>
</dbReference>
<evidence type="ECO:0000256" key="7">
    <source>
        <dbReference type="PROSITE-ProRule" id="PRU00042"/>
    </source>
</evidence>
<evidence type="ECO:0000256" key="4">
    <source>
        <dbReference type="ARBA" id="ARBA00022771"/>
    </source>
</evidence>
<dbReference type="FunFam" id="3.30.160.60:FF:000446">
    <property type="entry name" value="Zinc finger protein"/>
    <property type="match status" value="1"/>
</dbReference>
<comment type="subcellular location">
    <subcellularLocation>
        <location evidence="1">Nucleus</location>
    </subcellularLocation>
</comment>
<dbReference type="CDD" id="cd12148">
    <property type="entry name" value="fungal_TF_MHR"/>
    <property type="match status" value="1"/>
</dbReference>
<evidence type="ECO:0000313" key="10">
    <source>
        <dbReference type="EMBL" id="KAK4038858.1"/>
    </source>
</evidence>
<evidence type="ECO:0000256" key="6">
    <source>
        <dbReference type="ARBA" id="ARBA00023242"/>
    </source>
</evidence>
<dbReference type="Pfam" id="PF04082">
    <property type="entry name" value="Fungal_trans"/>
    <property type="match status" value="1"/>
</dbReference>